<dbReference type="STRING" id="1801766.A2997_00725"/>
<proteinExistence type="predicted"/>
<gene>
    <name evidence="1" type="ORF">A2997_00725</name>
</gene>
<reference evidence="1 2" key="1">
    <citation type="journal article" date="2016" name="Nat. Commun.">
        <title>Thousands of microbial genomes shed light on interconnected biogeochemical processes in an aquifer system.</title>
        <authorList>
            <person name="Anantharaman K."/>
            <person name="Brown C.T."/>
            <person name="Hug L.A."/>
            <person name="Sharon I."/>
            <person name="Castelle C.J."/>
            <person name="Probst A.J."/>
            <person name="Thomas B.C."/>
            <person name="Singh A."/>
            <person name="Wilkins M.J."/>
            <person name="Karaoz U."/>
            <person name="Brodie E.L."/>
            <person name="Williams K.H."/>
            <person name="Hubbard S.S."/>
            <person name="Banfield J.F."/>
        </authorList>
    </citation>
    <scope>NUCLEOTIDE SEQUENCE [LARGE SCALE GENOMIC DNA]</scope>
</reference>
<evidence type="ECO:0000313" key="2">
    <source>
        <dbReference type="Proteomes" id="UP000179448"/>
    </source>
</evidence>
<organism evidence="1 2">
    <name type="scientific">Candidatus Nomurabacteria bacterium RIFCSPLOWO2_01_FULL_36_10b</name>
    <dbReference type="NCBI Taxonomy" id="1801766"/>
    <lineage>
        <taxon>Bacteria</taxon>
        <taxon>Candidatus Nomuraibacteriota</taxon>
    </lineage>
</organism>
<protein>
    <submittedName>
        <fullName evidence="1">Uncharacterized protein</fullName>
    </submittedName>
</protein>
<name>A0A1F6WP46_9BACT</name>
<dbReference type="Proteomes" id="UP000179448">
    <property type="component" value="Unassembled WGS sequence"/>
</dbReference>
<dbReference type="EMBL" id="MFUQ01000016">
    <property type="protein sequence ID" value="OGI83495.1"/>
    <property type="molecule type" value="Genomic_DNA"/>
</dbReference>
<comment type="caution">
    <text evidence="1">The sequence shown here is derived from an EMBL/GenBank/DDBJ whole genome shotgun (WGS) entry which is preliminary data.</text>
</comment>
<accession>A0A1F6WP46</accession>
<sequence length="295" mass="34649">MKKVTLFLFIILTALLFCTLSGLFSTQKSKKNVPKEKNIPTVYFQTPTEQIVSYIYEFARQREVMVDRHVLHGKSNNIFVADQHKHNRDFSMPLFVSLSNYLHDNNIKHKIFIEGAYENTKLVTREGVILKDFYGLENQSNRRGHCPNLSLSFLTIGGDTFFDFEKDTIFKTFNEKFVECFPNLEGKKIHEWPKIIYSKDMRQFKDCLDARYPGYYEMYKKIKGCIQDPLDNRLDELSKIPGDTIKIFLVGGVHAARQMLNNNDNTIWFEFEFKKPPSWDRQIITAYAQGYIKED</sequence>
<dbReference type="AlphaFoldDB" id="A0A1F6WP46"/>
<evidence type="ECO:0000313" key="1">
    <source>
        <dbReference type="EMBL" id="OGI83495.1"/>
    </source>
</evidence>